<organism evidence="2">
    <name type="scientific">bioreactor metagenome</name>
    <dbReference type="NCBI Taxonomy" id="1076179"/>
    <lineage>
        <taxon>unclassified sequences</taxon>
        <taxon>metagenomes</taxon>
        <taxon>ecological metagenomes</taxon>
    </lineage>
</organism>
<feature type="region of interest" description="Disordered" evidence="1">
    <location>
        <begin position="18"/>
        <end position="51"/>
    </location>
</feature>
<gene>
    <name evidence="2" type="ORF">SDC9_25515</name>
</gene>
<reference evidence="2" key="1">
    <citation type="submission" date="2019-08" db="EMBL/GenBank/DDBJ databases">
        <authorList>
            <person name="Kucharzyk K."/>
            <person name="Murdoch R.W."/>
            <person name="Higgins S."/>
            <person name="Loffler F."/>
        </authorList>
    </citation>
    <scope>NUCLEOTIDE SEQUENCE</scope>
</reference>
<dbReference type="EMBL" id="VSSQ01000129">
    <property type="protein sequence ID" value="MPL79631.1"/>
    <property type="molecule type" value="Genomic_DNA"/>
</dbReference>
<name>A0A644UL59_9ZZZZ</name>
<evidence type="ECO:0000256" key="1">
    <source>
        <dbReference type="SAM" id="MobiDB-lite"/>
    </source>
</evidence>
<proteinExistence type="predicted"/>
<dbReference type="AlphaFoldDB" id="A0A644UL59"/>
<protein>
    <submittedName>
        <fullName evidence="2">Uncharacterized protein</fullName>
    </submittedName>
</protein>
<accession>A0A644UL59</accession>
<sequence length="342" mass="35248">MPAEIQVQLSRIARRLSRPCPSDSVAGPCQNRRARSGEAGEKPGGLRRRASGSRSERNVIVVDELAVVVLGLLRAAQEIDRLGDDLAAVTIDPGGVGPFRVVDAAANQNLHALVAMLLDRLAEAVEAGDAVPFGVLDPIAVLVAQDAAFRIAGARGGQGEVGDAGAALGGAGFGGLADVAGEDDDVLHCRSPLLLGGTVPPTRPGQGRRKTPATAALAAACPQGPRWGGQPRLRGNTAGSRGGCWWKPNGLRGSVRRRDGAFESRSGTHSRTIVLAGDSGQAGPLRTETTGMALVQPSLPVNVVSAAGRPCHPRCDRTGYRVLMPAMTPSCFIGQRLGPTAS</sequence>
<comment type="caution">
    <text evidence="2">The sequence shown here is derived from an EMBL/GenBank/DDBJ whole genome shotgun (WGS) entry which is preliminary data.</text>
</comment>
<evidence type="ECO:0000313" key="2">
    <source>
        <dbReference type="EMBL" id="MPL79631.1"/>
    </source>
</evidence>